<accession>A0ABS8TP20</accession>
<gene>
    <name evidence="2" type="ORF">HAX54_014938</name>
</gene>
<name>A0ABS8TP20_DATST</name>
<evidence type="ECO:0000313" key="3">
    <source>
        <dbReference type="Proteomes" id="UP000823775"/>
    </source>
</evidence>
<feature type="region of interest" description="Disordered" evidence="1">
    <location>
        <begin position="125"/>
        <end position="144"/>
    </location>
</feature>
<keyword evidence="3" id="KW-1185">Reference proteome</keyword>
<dbReference type="EMBL" id="JACEIK010001941">
    <property type="protein sequence ID" value="MCD7473227.1"/>
    <property type="molecule type" value="Genomic_DNA"/>
</dbReference>
<evidence type="ECO:0000256" key="1">
    <source>
        <dbReference type="SAM" id="MobiDB-lite"/>
    </source>
</evidence>
<protein>
    <submittedName>
        <fullName evidence="2">Uncharacterized protein</fullName>
    </submittedName>
</protein>
<proteinExistence type="predicted"/>
<reference evidence="2 3" key="1">
    <citation type="journal article" date="2021" name="BMC Genomics">
        <title>Datura genome reveals duplications of psychoactive alkaloid biosynthetic genes and high mutation rate following tissue culture.</title>
        <authorList>
            <person name="Rajewski A."/>
            <person name="Carter-House D."/>
            <person name="Stajich J."/>
            <person name="Litt A."/>
        </authorList>
    </citation>
    <scope>NUCLEOTIDE SEQUENCE [LARGE SCALE GENOMIC DNA]</scope>
    <source>
        <strain evidence="2">AR-01</strain>
    </source>
</reference>
<evidence type="ECO:0000313" key="2">
    <source>
        <dbReference type="EMBL" id="MCD7473227.1"/>
    </source>
</evidence>
<dbReference type="Proteomes" id="UP000823775">
    <property type="component" value="Unassembled WGS sequence"/>
</dbReference>
<sequence length="144" mass="15920">MVGELKGATCDPHLRLQVNFASVMGQKCRLTQQASRSLPPPPYARNRRNVQSRIDIWTVADIVSGLGDGGTTDYNIQNHIQIIQEKYGSYLGLTGELRGETCNPHLQSQVNFASADEPKVWVNEFSQRGPTPTTDVHQTDASPQ</sequence>
<organism evidence="2 3">
    <name type="scientific">Datura stramonium</name>
    <name type="common">Jimsonweed</name>
    <name type="synonym">Common thornapple</name>
    <dbReference type="NCBI Taxonomy" id="4076"/>
    <lineage>
        <taxon>Eukaryota</taxon>
        <taxon>Viridiplantae</taxon>
        <taxon>Streptophyta</taxon>
        <taxon>Embryophyta</taxon>
        <taxon>Tracheophyta</taxon>
        <taxon>Spermatophyta</taxon>
        <taxon>Magnoliopsida</taxon>
        <taxon>eudicotyledons</taxon>
        <taxon>Gunneridae</taxon>
        <taxon>Pentapetalae</taxon>
        <taxon>asterids</taxon>
        <taxon>lamiids</taxon>
        <taxon>Solanales</taxon>
        <taxon>Solanaceae</taxon>
        <taxon>Solanoideae</taxon>
        <taxon>Datureae</taxon>
        <taxon>Datura</taxon>
    </lineage>
</organism>
<comment type="caution">
    <text evidence="2">The sequence shown here is derived from an EMBL/GenBank/DDBJ whole genome shotgun (WGS) entry which is preliminary data.</text>
</comment>